<feature type="compositionally biased region" description="Polar residues" evidence="1">
    <location>
        <begin position="98"/>
        <end position="111"/>
    </location>
</feature>
<dbReference type="Pfam" id="PF09845">
    <property type="entry name" value="OapC"/>
    <property type="match status" value="2"/>
</dbReference>
<name>A0A3A6PZT0_9EURY</name>
<gene>
    <name evidence="2" type="ORF">DP106_12635</name>
</gene>
<dbReference type="EMBL" id="QMDW01000023">
    <property type="protein sequence ID" value="RJX48252.1"/>
    <property type="molecule type" value="Genomic_DNA"/>
</dbReference>
<dbReference type="OrthoDB" id="78050at2157"/>
<evidence type="ECO:0000256" key="1">
    <source>
        <dbReference type="SAM" id="MobiDB-lite"/>
    </source>
</evidence>
<sequence>MPHQCTNCGHIFPDGSKEMLSGCPDCGGNKFQFKQGSVDDATDAPDAPSDSQPAADRSTDSPETTSTAPESPDKTATGESSTPTPDPTSAPDPQTADSPPTTADPNTTGEATDSAVADAGDAELMDSTSSQDGESPAQSTARSDIVSDDELPDAPPSEPQSPTADEPRDPATDPDTPADETASEGLDQLRKELNDQFESIRIVSPGQYELNLMELYDRNEYIISLREDGRYVIEVPDGWGTDEPN</sequence>
<evidence type="ECO:0000313" key="2">
    <source>
        <dbReference type="EMBL" id="RJX48252.1"/>
    </source>
</evidence>
<evidence type="ECO:0008006" key="4">
    <source>
        <dbReference type="Google" id="ProtNLM"/>
    </source>
</evidence>
<feature type="region of interest" description="Disordered" evidence="1">
    <location>
        <begin position="12"/>
        <end position="185"/>
    </location>
</feature>
<keyword evidence="3" id="KW-1185">Reference proteome</keyword>
<dbReference type="AlphaFoldDB" id="A0A3A6PZT0"/>
<proteinExistence type="predicted"/>
<feature type="compositionally biased region" description="Low complexity" evidence="1">
    <location>
        <begin position="44"/>
        <end position="56"/>
    </location>
</feature>
<reference evidence="2 3" key="1">
    <citation type="submission" date="2018-06" db="EMBL/GenBank/DDBJ databases">
        <title>Halonotius sp. F13-13 a new haloarchaeeon isolated from a solar saltern from Isla Cristina, Huelva, Spain.</title>
        <authorList>
            <person name="Duran-Viseras A."/>
            <person name="Sanchez-Porro C."/>
            <person name="Ventosa A."/>
        </authorList>
    </citation>
    <scope>NUCLEOTIDE SEQUENCE [LARGE SCALE GENOMIC DNA]</scope>
    <source>
        <strain evidence="2 3">CECT 7525</strain>
    </source>
</reference>
<organism evidence="2 3">
    <name type="scientific">Halonotius pteroides</name>
    <dbReference type="NCBI Taxonomy" id="268735"/>
    <lineage>
        <taxon>Archaea</taxon>
        <taxon>Methanobacteriati</taxon>
        <taxon>Methanobacteriota</taxon>
        <taxon>Stenosarchaea group</taxon>
        <taxon>Halobacteria</taxon>
        <taxon>Halobacteriales</taxon>
        <taxon>Haloferacaceae</taxon>
        <taxon>Halonotius</taxon>
    </lineage>
</organism>
<dbReference type="InterPro" id="IPR018645">
    <property type="entry name" value="OapC-like"/>
</dbReference>
<comment type="caution">
    <text evidence="2">The sequence shown here is derived from an EMBL/GenBank/DDBJ whole genome shotgun (WGS) entry which is preliminary data.</text>
</comment>
<accession>A0A3A6PZT0</accession>
<feature type="compositionally biased region" description="Polar residues" evidence="1">
    <location>
        <begin position="126"/>
        <end position="142"/>
    </location>
</feature>
<dbReference type="Proteomes" id="UP000281564">
    <property type="component" value="Unassembled WGS sequence"/>
</dbReference>
<evidence type="ECO:0000313" key="3">
    <source>
        <dbReference type="Proteomes" id="UP000281564"/>
    </source>
</evidence>
<protein>
    <recommendedName>
        <fullName evidence="4">Origin-associated protein OapC</fullName>
    </recommendedName>
</protein>
<dbReference type="RefSeq" id="WP_120085836.1">
    <property type="nucleotide sequence ID" value="NZ_QMDW01000023.1"/>
</dbReference>